<dbReference type="InterPro" id="IPR029033">
    <property type="entry name" value="His_PPase_superfam"/>
</dbReference>
<name>A0ABP0JRJ9_9DINO</name>
<keyword evidence="17" id="KW-1185">Reference proteome</keyword>
<dbReference type="CDD" id="cd07061">
    <property type="entry name" value="HP_HAP_like"/>
    <property type="match status" value="1"/>
</dbReference>
<dbReference type="EMBL" id="CAXAMM010008267">
    <property type="protein sequence ID" value="CAK9016895.1"/>
    <property type="molecule type" value="Genomic_DNA"/>
</dbReference>
<dbReference type="PANTHER" id="PTHR20963:SF8">
    <property type="entry name" value="MULTIPLE INOSITOL POLYPHOSPHATE PHOSPHATASE 1"/>
    <property type="match status" value="1"/>
</dbReference>
<gene>
    <name evidence="16" type="ORF">SCF082_LOCUS13398</name>
</gene>
<evidence type="ECO:0000313" key="17">
    <source>
        <dbReference type="Proteomes" id="UP001642464"/>
    </source>
</evidence>
<keyword evidence="9" id="KW-0472">Membrane</keyword>
<evidence type="ECO:0000256" key="15">
    <source>
        <dbReference type="ARBA" id="ARBA00043832"/>
    </source>
</evidence>
<evidence type="ECO:0000256" key="8">
    <source>
        <dbReference type="ARBA" id="ARBA00022801"/>
    </source>
</evidence>
<accession>A0ABP0JRJ9</accession>
<dbReference type="EC" id="3.1.3.62" evidence="4"/>
<reference evidence="16 17" key="1">
    <citation type="submission" date="2024-02" db="EMBL/GenBank/DDBJ databases">
        <authorList>
            <person name="Chen Y."/>
            <person name="Shah S."/>
            <person name="Dougan E. K."/>
            <person name="Thang M."/>
            <person name="Chan C."/>
        </authorList>
    </citation>
    <scope>NUCLEOTIDE SEQUENCE [LARGE SCALE GENOMIC DNA]</scope>
</reference>
<dbReference type="InterPro" id="IPR033379">
    <property type="entry name" value="Acid_Pase_AS"/>
</dbReference>
<evidence type="ECO:0000256" key="5">
    <source>
        <dbReference type="ARBA" id="ARBA00018097"/>
    </source>
</evidence>
<keyword evidence="6" id="KW-1003">Cell membrane</keyword>
<organism evidence="16 17">
    <name type="scientific">Durusdinium trenchii</name>
    <dbReference type="NCBI Taxonomy" id="1381693"/>
    <lineage>
        <taxon>Eukaryota</taxon>
        <taxon>Sar</taxon>
        <taxon>Alveolata</taxon>
        <taxon>Dinophyceae</taxon>
        <taxon>Suessiales</taxon>
        <taxon>Symbiodiniaceae</taxon>
        <taxon>Durusdinium</taxon>
    </lineage>
</organism>
<evidence type="ECO:0000256" key="1">
    <source>
        <dbReference type="ARBA" id="ARBA00004236"/>
    </source>
</evidence>
<dbReference type="InterPro" id="IPR016274">
    <property type="entry name" value="Histidine_acid_Pase_euk"/>
</dbReference>
<comment type="subcellular location">
    <subcellularLocation>
        <location evidence="1">Cell membrane</location>
    </subcellularLocation>
</comment>
<evidence type="ECO:0000256" key="9">
    <source>
        <dbReference type="ARBA" id="ARBA00023136"/>
    </source>
</evidence>
<dbReference type="SUPFAM" id="SSF53254">
    <property type="entry name" value="Phosphoglycerate mutase-like"/>
    <property type="match status" value="1"/>
</dbReference>
<comment type="caution">
    <text evidence="16">The sequence shown here is derived from an EMBL/GenBank/DDBJ whole genome shotgun (WGS) entry which is preliminary data.</text>
</comment>
<dbReference type="InterPro" id="IPR000560">
    <property type="entry name" value="His_Pase_clade-2"/>
</dbReference>
<dbReference type="Pfam" id="PF00328">
    <property type="entry name" value="His_Phos_2"/>
    <property type="match status" value="1"/>
</dbReference>
<evidence type="ECO:0000256" key="3">
    <source>
        <dbReference type="ARBA" id="ARBA00012976"/>
    </source>
</evidence>
<evidence type="ECO:0000256" key="10">
    <source>
        <dbReference type="ARBA" id="ARBA00023180"/>
    </source>
</evidence>
<evidence type="ECO:0000256" key="11">
    <source>
        <dbReference type="ARBA" id="ARBA00031642"/>
    </source>
</evidence>
<comment type="similarity">
    <text evidence="2">Belongs to the histidine acid phosphatase family. MINPP1 subfamily.</text>
</comment>
<dbReference type="PROSITE" id="PS00616">
    <property type="entry name" value="HIS_ACID_PHOSPHAT_1"/>
    <property type="match status" value="1"/>
</dbReference>
<keyword evidence="10" id="KW-0325">Glycoprotein</keyword>
<evidence type="ECO:0000313" key="16">
    <source>
        <dbReference type="EMBL" id="CAK9016895.1"/>
    </source>
</evidence>
<dbReference type="EC" id="3.1.3.80" evidence="3"/>
<evidence type="ECO:0000256" key="14">
    <source>
        <dbReference type="ARBA" id="ARBA00043691"/>
    </source>
</evidence>
<comment type="catalytic activity">
    <reaction evidence="13">
        <text>1D-myo-inositol 1,2,4,5,6-pentakisphosphate + H2O = 1D-myo-inositol 1,2,5,6-tetrakisphosphate + phosphate</text>
        <dbReference type="Rhea" id="RHEA:77115"/>
        <dbReference type="ChEBI" id="CHEBI:15377"/>
        <dbReference type="ChEBI" id="CHEBI:43474"/>
        <dbReference type="ChEBI" id="CHEBI:57798"/>
        <dbReference type="ChEBI" id="CHEBI:195535"/>
        <dbReference type="EC" id="3.1.3.62"/>
    </reaction>
    <physiologicalReaction direction="left-to-right" evidence="13">
        <dbReference type="Rhea" id="RHEA:77116"/>
    </physiologicalReaction>
</comment>
<comment type="catalytic activity">
    <reaction evidence="12">
        <text>1D-myo-inositol 1,2,5,6-tetrakisphosphate + H2O = 1D-myo-inositol 1,2,6-trisphosphate + phosphate</text>
        <dbReference type="Rhea" id="RHEA:77119"/>
        <dbReference type="ChEBI" id="CHEBI:15377"/>
        <dbReference type="ChEBI" id="CHEBI:43474"/>
        <dbReference type="ChEBI" id="CHEBI:195535"/>
        <dbReference type="ChEBI" id="CHEBI:195537"/>
        <dbReference type="EC" id="3.1.3.62"/>
    </reaction>
    <physiologicalReaction direction="left-to-right" evidence="12">
        <dbReference type="Rhea" id="RHEA:77120"/>
    </physiologicalReaction>
</comment>
<proteinExistence type="inferred from homology"/>
<dbReference type="Proteomes" id="UP001642464">
    <property type="component" value="Unassembled WGS sequence"/>
</dbReference>
<dbReference type="PIRSF" id="PIRSF000894">
    <property type="entry name" value="Acid_phosphatase"/>
    <property type="match status" value="1"/>
</dbReference>
<comment type="catalytic activity">
    <reaction evidence="14">
        <text>1D-myo-inositol hexakisphosphate + H2O = 1D-myo-inositol 1,2,4,5,6-pentakisphosphate + phosphate</text>
        <dbReference type="Rhea" id="RHEA:16989"/>
        <dbReference type="ChEBI" id="CHEBI:15377"/>
        <dbReference type="ChEBI" id="CHEBI:43474"/>
        <dbReference type="ChEBI" id="CHEBI:57798"/>
        <dbReference type="ChEBI" id="CHEBI:58130"/>
        <dbReference type="EC" id="3.1.3.62"/>
    </reaction>
    <physiologicalReaction direction="left-to-right" evidence="14">
        <dbReference type="Rhea" id="RHEA:16990"/>
    </physiologicalReaction>
</comment>
<evidence type="ECO:0000256" key="13">
    <source>
        <dbReference type="ARBA" id="ARBA00043671"/>
    </source>
</evidence>
<evidence type="ECO:0000256" key="6">
    <source>
        <dbReference type="ARBA" id="ARBA00022475"/>
    </source>
</evidence>
<protein>
    <recommendedName>
        <fullName evidence="5">Multiple inositol polyphosphate phosphatase 1</fullName>
        <ecNumber evidence="4">3.1.3.62</ecNumber>
        <ecNumber evidence="3">3.1.3.80</ecNumber>
    </recommendedName>
    <alternativeName>
        <fullName evidence="11">2,3-bisphosphoglycerate 3-phosphatase</fullName>
    </alternativeName>
</protein>
<evidence type="ECO:0000256" key="12">
    <source>
        <dbReference type="ARBA" id="ARBA00043668"/>
    </source>
</evidence>
<comment type="catalytic activity">
    <reaction evidence="15">
        <text>(2R)-2,3-bisphosphoglycerate + H2O = (2R)-2-phosphoglycerate + phosphate</text>
        <dbReference type="Rhea" id="RHEA:27381"/>
        <dbReference type="ChEBI" id="CHEBI:15377"/>
        <dbReference type="ChEBI" id="CHEBI:43474"/>
        <dbReference type="ChEBI" id="CHEBI:58248"/>
        <dbReference type="ChEBI" id="CHEBI:58289"/>
        <dbReference type="EC" id="3.1.3.80"/>
    </reaction>
    <physiologicalReaction direction="left-to-right" evidence="15">
        <dbReference type="Rhea" id="RHEA:27382"/>
    </physiologicalReaction>
</comment>
<feature type="non-terminal residue" evidence="16">
    <location>
        <position position="1"/>
    </location>
</feature>
<keyword evidence="7" id="KW-0732">Signal</keyword>
<evidence type="ECO:0000256" key="2">
    <source>
        <dbReference type="ARBA" id="ARBA00008422"/>
    </source>
</evidence>
<keyword evidence="8" id="KW-0378">Hydrolase</keyword>
<dbReference type="Gene3D" id="3.40.50.1240">
    <property type="entry name" value="Phosphoglycerate mutase-like"/>
    <property type="match status" value="1"/>
</dbReference>
<evidence type="ECO:0000256" key="7">
    <source>
        <dbReference type="ARBA" id="ARBA00022729"/>
    </source>
</evidence>
<evidence type="ECO:0000256" key="4">
    <source>
        <dbReference type="ARBA" id="ARBA00013040"/>
    </source>
</evidence>
<sequence>TPYAERPRDLDHLEPETCEHLPGACELVHMYKVVRHGTRFPTAKHMRKMAQVARLFGRELAFRERDAGLLTAAGDAELVEMGERTRERFPELFDEAYHPAVFDFRSSQVTRALQSAAAFARGIFPNASVAIVSETKALDTLLRFHKACPRYARQVKKNETLAASGPVAAARREFYPRVFASILQTVRAKGLHDAAELLEEIQKGGGVGDGDGTDEMEKVVANVWDICMMEHASLNRESWFCALLSPADMDLLEFLDDVASYWIKGYGFPINYEMSCLLFRDMVDTSRRALHEVVAGSDEHVGRSKASLRFGHAETVIPLLARLGLFKPEAEPKLEDQRRRWHTGTLVPFAANVAMVVSLCDSEERLESSPRKAAVQIFHNEHPVRLPDDLCPAAARLSPTMCSFEAFVDQVAHIATECHLDSICE</sequence>
<dbReference type="PANTHER" id="PTHR20963">
    <property type="entry name" value="MULTIPLE INOSITOL POLYPHOSPHATE PHOSPHATASE-RELATED"/>
    <property type="match status" value="1"/>
</dbReference>